<dbReference type="PRINTS" id="PR00207">
    <property type="entry name" value="FLAGELLIN"/>
</dbReference>
<dbReference type="PANTHER" id="PTHR42792">
    <property type="entry name" value="FLAGELLIN"/>
    <property type="match status" value="1"/>
</dbReference>
<feature type="domain" description="Flagellin N-terminal" evidence="5">
    <location>
        <begin position="5"/>
        <end position="142"/>
    </location>
</feature>
<sequence length="286" mass="29360">MSLRINTNVSAANAYRNLSVNDKSVSGSMEKLSSGLRINRAADDAAGLSVSEGLKSQIGGLTVAARNAQDGVNVAQTADGALGETSSILQRMRDLSVQAANSGSQDSDAKAAANTEFGALNKELDRIVQSTKFGSQSLLDGSYNGAFQVDSASKNTNAGAQINVDLSTATLTAGGNITGLDSNGLGTASLDLTSDPSAAIDQLDKAIKGVSSARSQIGAVQNRFEHTINNVNVAIENLSASKSSITDTDMAQEMVKFSKNQILTQAGTSMLAQANQSGQGVLKLLG</sequence>
<evidence type="ECO:0000313" key="7">
    <source>
        <dbReference type="EMBL" id="TQS39674.1"/>
    </source>
</evidence>
<reference evidence="7 8" key="1">
    <citation type="submission" date="2019-07" db="EMBL/GenBank/DDBJ databases">
        <title>Cryptosporangium phraense sp. nov., isolated from plant litter.</title>
        <authorList>
            <person name="Suriyachadkun C."/>
        </authorList>
    </citation>
    <scope>NUCLEOTIDE SEQUENCE [LARGE SCALE GENOMIC DNA]</scope>
    <source>
        <strain evidence="7 8">A-T 5661</strain>
    </source>
</reference>
<dbReference type="GO" id="GO:0005576">
    <property type="term" value="C:extracellular region"/>
    <property type="evidence" value="ECO:0007669"/>
    <property type="project" value="UniProtKB-SubCell"/>
</dbReference>
<dbReference type="InterPro" id="IPR046358">
    <property type="entry name" value="Flagellin_C"/>
</dbReference>
<dbReference type="OrthoDB" id="9796789at2"/>
<evidence type="ECO:0000256" key="4">
    <source>
        <dbReference type="RuleBase" id="RU362073"/>
    </source>
</evidence>
<gene>
    <name evidence="7" type="ORF">FL583_38800</name>
</gene>
<dbReference type="GO" id="GO:0009288">
    <property type="term" value="C:bacterial-type flagellum"/>
    <property type="evidence" value="ECO:0007669"/>
    <property type="project" value="UniProtKB-SubCell"/>
</dbReference>
<feature type="domain" description="Flagellin C-terminal" evidence="6">
    <location>
        <begin position="200"/>
        <end position="285"/>
    </location>
</feature>
<keyword evidence="7" id="KW-0282">Flagellum</keyword>
<comment type="caution">
    <text evidence="7">The sequence shown here is derived from an EMBL/GenBank/DDBJ whole genome shotgun (WGS) entry which is preliminary data.</text>
</comment>
<dbReference type="AlphaFoldDB" id="A0A545AEC2"/>
<comment type="similarity">
    <text evidence="1 4">Belongs to the bacterial flagellin family.</text>
</comment>
<dbReference type="Pfam" id="PF00669">
    <property type="entry name" value="Flagellin_N"/>
    <property type="match status" value="1"/>
</dbReference>
<evidence type="ECO:0000256" key="3">
    <source>
        <dbReference type="ARBA" id="ARBA00023143"/>
    </source>
</evidence>
<dbReference type="EMBL" id="VIRS01000061">
    <property type="protein sequence ID" value="TQS39674.1"/>
    <property type="molecule type" value="Genomic_DNA"/>
</dbReference>
<evidence type="ECO:0000256" key="1">
    <source>
        <dbReference type="ARBA" id="ARBA00005709"/>
    </source>
</evidence>
<comment type="function">
    <text evidence="4">Flagellin is the subunit protein which polymerizes to form the filaments of bacterial flagella.</text>
</comment>
<dbReference type="PANTHER" id="PTHR42792:SF2">
    <property type="entry name" value="FLAGELLIN"/>
    <property type="match status" value="1"/>
</dbReference>
<name>A0A545AEC2_9ACTN</name>
<keyword evidence="8" id="KW-1185">Reference proteome</keyword>
<keyword evidence="7" id="KW-0969">Cilium</keyword>
<dbReference type="InterPro" id="IPR042187">
    <property type="entry name" value="Flagellin_C_sub2"/>
</dbReference>
<dbReference type="InterPro" id="IPR001029">
    <property type="entry name" value="Flagellin_N"/>
</dbReference>
<dbReference type="Gene3D" id="1.20.1330.10">
    <property type="entry name" value="f41 fragment of flagellin, N-terminal domain"/>
    <property type="match status" value="1"/>
</dbReference>
<comment type="subcellular location">
    <subcellularLocation>
        <location evidence="4">Secreted</location>
    </subcellularLocation>
    <subcellularLocation>
        <location evidence="4">Bacterial flagellum</location>
    </subcellularLocation>
</comment>
<dbReference type="Gene3D" id="6.10.10.10">
    <property type="entry name" value="Flagellar export chaperone, C-terminal domain"/>
    <property type="match status" value="1"/>
</dbReference>
<proteinExistence type="inferred from homology"/>
<dbReference type="Proteomes" id="UP000317982">
    <property type="component" value="Unassembled WGS sequence"/>
</dbReference>
<dbReference type="SUPFAM" id="SSF64518">
    <property type="entry name" value="Phase 1 flagellin"/>
    <property type="match status" value="1"/>
</dbReference>
<evidence type="ECO:0000256" key="2">
    <source>
        <dbReference type="ARBA" id="ARBA00020110"/>
    </source>
</evidence>
<dbReference type="Pfam" id="PF00700">
    <property type="entry name" value="Flagellin_C"/>
    <property type="match status" value="1"/>
</dbReference>
<keyword evidence="4" id="KW-0964">Secreted</keyword>
<evidence type="ECO:0000259" key="6">
    <source>
        <dbReference type="Pfam" id="PF00700"/>
    </source>
</evidence>
<keyword evidence="7" id="KW-0966">Cell projection</keyword>
<dbReference type="InterPro" id="IPR001492">
    <property type="entry name" value="Flagellin"/>
</dbReference>
<dbReference type="RefSeq" id="WP_142709918.1">
    <property type="nucleotide sequence ID" value="NZ_VIRS01000061.1"/>
</dbReference>
<protein>
    <recommendedName>
        <fullName evidence="2 4">Flagellin</fullName>
    </recommendedName>
</protein>
<dbReference type="InParanoid" id="A0A545AEC2"/>
<evidence type="ECO:0000259" key="5">
    <source>
        <dbReference type="Pfam" id="PF00669"/>
    </source>
</evidence>
<keyword evidence="3 4" id="KW-0975">Bacterial flagellum</keyword>
<dbReference type="GO" id="GO:0005198">
    <property type="term" value="F:structural molecule activity"/>
    <property type="evidence" value="ECO:0007669"/>
    <property type="project" value="UniProtKB-UniRule"/>
</dbReference>
<evidence type="ECO:0000313" key="8">
    <source>
        <dbReference type="Proteomes" id="UP000317982"/>
    </source>
</evidence>
<organism evidence="7 8">
    <name type="scientific">Cryptosporangium phraense</name>
    <dbReference type="NCBI Taxonomy" id="2593070"/>
    <lineage>
        <taxon>Bacteria</taxon>
        <taxon>Bacillati</taxon>
        <taxon>Actinomycetota</taxon>
        <taxon>Actinomycetes</taxon>
        <taxon>Cryptosporangiales</taxon>
        <taxon>Cryptosporangiaceae</taxon>
        <taxon>Cryptosporangium</taxon>
    </lineage>
</organism>
<accession>A0A545AEC2</accession>